<accession>A0A9W9SIH0</accession>
<dbReference type="PANTHER" id="PTHR14742">
    <property type="entry name" value="RIBONUCLEASE P SUBUNIT P21"/>
    <property type="match status" value="1"/>
</dbReference>
<evidence type="ECO:0008006" key="8">
    <source>
        <dbReference type="Google" id="ProtNLM"/>
    </source>
</evidence>
<sequence length="210" mass="23450">MGKAKNLKEGKNAKNAKSHFKARMEFLEKAANYLQAATTATVPVSVPAQETERDDQETCNKEPGEHMVPEHTFNAAKDVVDLETSIQSCETSKKPLANISRVYISHMRGVSLKTLTRLPIPTKRSFCKRCETPLGSGEIQNASRGRKKPWADVKVIRCLVCGTEKRFPMTGRKSKKLVERRQQKQAQAEAEVLVPAQAQTQTTQIQNEIS</sequence>
<organism evidence="6 7">
    <name type="scientific">Penicillium cosmopolitanum</name>
    <dbReference type="NCBI Taxonomy" id="1131564"/>
    <lineage>
        <taxon>Eukaryota</taxon>
        <taxon>Fungi</taxon>
        <taxon>Dikarya</taxon>
        <taxon>Ascomycota</taxon>
        <taxon>Pezizomycotina</taxon>
        <taxon>Eurotiomycetes</taxon>
        <taxon>Eurotiomycetidae</taxon>
        <taxon>Eurotiales</taxon>
        <taxon>Aspergillaceae</taxon>
        <taxon>Penicillium</taxon>
    </lineage>
</organism>
<dbReference type="InterPro" id="IPR007175">
    <property type="entry name" value="Rpr2/Snm1/Rpp21"/>
</dbReference>
<keyword evidence="2" id="KW-0479">Metal-binding</keyword>
<reference evidence="6" key="1">
    <citation type="submission" date="2022-12" db="EMBL/GenBank/DDBJ databases">
        <authorList>
            <person name="Petersen C."/>
        </authorList>
    </citation>
    <scope>NUCLEOTIDE SEQUENCE</scope>
    <source>
        <strain evidence="6">IBT 29677</strain>
    </source>
</reference>
<dbReference type="RefSeq" id="XP_056481888.1">
    <property type="nucleotide sequence ID" value="XM_056638381.1"/>
</dbReference>
<evidence type="ECO:0000313" key="6">
    <source>
        <dbReference type="EMBL" id="KAJ5376858.1"/>
    </source>
</evidence>
<dbReference type="GO" id="GO:0046872">
    <property type="term" value="F:metal ion binding"/>
    <property type="evidence" value="ECO:0007669"/>
    <property type="project" value="UniProtKB-KW"/>
</dbReference>
<feature type="region of interest" description="Disordered" evidence="5">
    <location>
        <begin position="45"/>
        <end position="67"/>
    </location>
</feature>
<evidence type="ECO:0000256" key="5">
    <source>
        <dbReference type="SAM" id="MobiDB-lite"/>
    </source>
</evidence>
<dbReference type="PANTHER" id="PTHR14742:SF0">
    <property type="entry name" value="RIBONUCLEASE P PROTEIN SUBUNIT P21"/>
    <property type="match status" value="1"/>
</dbReference>
<proteinExistence type="inferred from homology"/>
<evidence type="ECO:0000313" key="7">
    <source>
        <dbReference type="Proteomes" id="UP001147747"/>
    </source>
</evidence>
<dbReference type="Pfam" id="PF04032">
    <property type="entry name" value="Rpr2"/>
    <property type="match status" value="1"/>
</dbReference>
<evidence type="ECO:0000256" key="1">
    <source>
        <dbReference type="ARBA" id="ARBA00022694"/>
    </source>
</evidence>
<dbReference type="GeneID" id="81377361"/>
<comment type="caution">
    <text evidence="6">The sequence shown here is derived from an EMBL/GenBank/DDBJ whole genome shotgun (WGS) entry which is preliminary data.</text>
</comment>
<feature type="compositionally biased region" description="Basic and acidic residues" evidence="5">
    <location>
        <begin position="56"/>
        <end position="67"/>
    </location>
</feature>
<gene>
    <name evidence="6" type="ORF">N7509_013744</name>
</gene>
<protein>
    <recommendedName>
        <fullName evidence="8">Rpr2-domain-containing protein</fullName>
    </recommendedName>
</protein>
<dbReference type="EMBL" id="JAPZBU010000012">
    <property type="protein sequence ID" value="KAJ5376858.1"/>
    <property type="molecule type" value="Genomic_DNA"/>
</dbReference>
<dbReference type="Gene3D" id="6.20.50.20">
    <property type="match status" value="1"/>
</dbReference>
<dbReference type="GO" id="GO:0008033">
    <property type="term" value="P:tRNA processing"/>
    <property type="evidence" value="ECO:0007669"/>
    <property type="project" value="UniProtKB-KW"/>
</dbReference>
<name>A0A9W9SIH0_9EURO</name>
<dbReference type="AlphaFoldDB" id="A0A9W9SIH0"/>
<keyword evidence="1" id="KW-0819">tRNA processing</keyword>
<evidence type="ECO:0000256" key="4">
    <source>
        <dbReference type="ARBA" id="ARBA00038402"/>
    </source>
</evidence>
<keyword evidence="3" id="KW-0862">Zinc</keyword>
<dbReference type="OrthoDB" id="128536at2759"/>
<dbReference type="Proteomes" id="UP001147747">
    <property type="component" value="Unassembled WGS sequence"/>
</dbReference>
<evidence type="ECO:0000256" key="2">
    <source>
        <dbReference type="ARBA" id="ARBA00022723"/>
    </source>
</evidence>
<comment type="similarity">
    <text evidence="4">Belongs to the eukaryotic/archaeal RNase P protein component 4 family.</text>
</comment>
<dbReference type="GO" id="GO:0005655">
    <property type="term" value="C:nucleolar ribonuclease P complex"/>
    <property type="evidence" value="ECO:0007669"/>
    <property type="project" value="TreeGrafter"/>
</dbReference>
<evidence type="ECO:0000256" key="3">
    <source>
        <dbReference type="ARBA" id="ARBA00022833"/>
    </source>
</evidence>
<reference evidence="6" key="2">
    <citation type="journal article" date="2023" name="IMA Fungus">
        <title>Comparative genomic study of the Penicillium genus elucidates a diverse pangenome and 15 lateral gene transfer events.</title>
        <authorList>
            <person name="Petersen C."/>
            <person name="Sorensen T."/>
            <person name="Nielsen M.R."/>
            <person name="Sondergaard T.E."/>
            <person name="Sorensen J.L."/>
            <person name="Fitzpatrick D.A."/>
            <person name="Frisvad J.C."/>
            <person name="Nielsen K.L."/>
        </authorList>
    </citation>
    <scope>NUCLEOTIDE SEQUENCE</scope>
    <source>
        <strain evidence="6">IBT 29677</strain>
    </source>
</reference>
<keyword evidence="7" id="KW-1185">Reference proteome</keyword>